<protein>
    <recommendedName>
        <fullName evidence="8">Polymerase beta nucleotidyltransferase domain-containing protein</fullName>
    </recommendedName>
</protein>
<evidence type="ECO:0000256" key="1">
    <source>
        <dbReference type="ARBA" id="ARBA00001946"/>
    </source>
</evidence>
<dbReference type="InterPro" id="IPR043519">
    <property type="entry name" value="NT_sf"/>
</dbReference>
<dbReference type="Proteomes" id="UP000176791">
    <property type="component" value="Unassembled WGS sequence"/>
</dbReference>
<dbReference type="STRING" id="1797460.A3E73_01795"/>
<keyword evidence="7" id="KW-0460">Magnesium</keyword>
<evidence type="ECO:0000256" key="4">
    <source>
        <dbReference type="ARBA" id="ARBA00022723"/>
    </source>
</evidence>
<evidence type="ECO:0000256" key="7">
    <source>
        <dbReference type="ARBA" id="ARBA00022842"/>
    </source>
</evidence>
<sequence>MIKLTCMNIQSIKIKITPILKDQGVIKAAVFGSYATGEAKQSSDVDLLVELDDEKSLFDLIGLKLDMEDKLKKKVDLLTYNAIHPLLKDIILNEQQVIYEKRS</sequence>
<evidence type="ECO:0000256" key="6">
    <source>
        <dbReference type="ARBA" id="ARBA00022840"/>
    </source>
</evidence>
<accession>A0A1F5DPE0</accession>
<evidence type="ECO:0000256" key="3">
    <source>
        <dbReference type="ARBA" id="ARBA00022695"/>
    </source>
</evidence>
<reference evidence="9 10" key="1">
    <citation type="journal article" date="2016" name="Nat. Commun.">
        <title>Thousands of microbial genomes shed light on interconnected biogeochemical processes in an aquifer system.</title>
        <authorList>
            <person name="Anantharaman K."/>
            <person name="Brown C.T."/>
            <person name="Hug L.A."/>
            <person name="Sharon I."/>
            <person name="Castelle C.J."/>
            <person name="Probst A.J."/>
            <person name="Thomas B.C."/>
            <person name="Singh A."/>
            <person name="Wilkins M.J."/>
            <person name="Karaoz U."/>
            <person name="Brodie E.L."/>
            <person name="Williams K.H."/>
            <person name="Hubbard S.S."/>
            <person name="Banfield J.F."/>
        </authorList>
    </citation>
    <scope>NUCLEOTIDE SEQUENCE [LARGE SCALE GENOMIC DNA]</scope>
</reference>
<organism evidence="9 10">
    <name type="scientific">Candidatus Beckwithbacteria bacterium RIFCSPHIGHO2_12_FULL_47_17</name>
    <dbReference type="NCBI Taxonomy" id="1797460"/>
    <lineage>
        <taxon>Bacteria</taxon>
        <taxon>Candidatus Beckwithiibacteriota</taxon>
    </lineage>
</organism>
<feature type="domain" description="Polymerase beta nucleotidyltransferase" evidence="8">
    <location>
        <begin position="15"/>
        <end position="101"/>
    </location>
</feature>
<keyword evidence="3" id="KW-0548">Nucleotidyltransferase</keyword>
<comment type="cofactor">
    <cofactor evidence="1">
        <name>Mg(2+)</name>
        <dbReference type="ChEBI" id="CHEBI:18420"/>
    </cofactor>
</comment>
<keyword evidence="4" id="KW-0479">Metal-binding</keyword>
<dbReference type="GO" id="GO:0016779">
    <property type="term" value="F:nucleotidyltransferase activity"/>
    <property type="evidence" value="ECO:0007669"/>
    <property type="project" value="UniProtKB-KW"/>
</dbReference>
<evidence type="ECO:0000256" key="2">
    <source>
        <dbReference type="ARBA" id="ARBA00022679"/>
    </source>
</evidence>
<dbReference type="SUPFAM" id="SSF81301">
    <property type="entry name" value="Nucleotidyltransferase"/>
    <property type="match status" value="1"/>
</dbReference>
<gene>
    <name evidence="9" type="ORF">A3E73_01795</name>
</gene>
<keyword evidence="5" id="KW-0547">Nucleotide-binding</keyword>
<dbReference type="GO" id="GO:0005524">
    <property type="term" value="F:ATP binding"/>
    <property type="evidence" value="ECO:0007669"/>
    <property type="project" value="UniProtKB-KW"/>
</dbReference>
<evidence type="ECO:0000313" key="10">
    <source>
        <dbReference type="Proteomes" id="UP000176791"/>
    </source>
</evidence>
<dbReference type="InterPro" id="IPR052038">
    <property type="entry name" value="Type-VII_TA_antitoxin"/>
</dbReference>
<dbReference type="CDD" id="cd05403">
    <property type="entry name" value="NT_KNTase_like"/>
    <property type="match status" value="1"/>
</dbReference>
<keyword evidence="2" id="KW-0808">Transferase</keyword>
<name>A0A1F5DPE0_9BACT</name>
<dbReference type="EMBL" id="MEZN01000003">
    <property type="protein sequence ID" value="OGD57028.1"/>
    <property type="molecule type" value="Genomic_DNA"/>
</dbReference>
<dbReference type="PANTHER" id="PTHR33571:SF14">
    <property type="entry name" value="PROTEIN ADENYLYLTRANSFERASE MJ0435-RELATED"/>
    <property type="match status" value="1"/>
</dbReference>
<dbReference type="Gene3D" id="3.30.460.10">
    <property type="entry name" value="Beta Polymerase, domain 2"/>
    <property type="match status" value="1"/>
</dbReference>
<dbReference type="Pfam" id="PF18765">
    <property type="entry name" value="Polbeta"/>
    <property type="match status" value="1"/>
</dbReference>
<dbReference type="InterPro" id="IPR041633">
    <property type="entry name" value="Polbeta"/>
</dbReference>
<evidence type="ECO:0000313" key="9">
    <source>
        <dbReference type="EMBL" id="OGD57028.1"/>
    </source>
</evidence>
<dbReference type="AlphaFoldDB" id="A0A1F5DPE0"/>
<dbReference type="PANTHER" id="PTHR33571">
    <property type="entry name" value="SSL8005 PROTEIN"/>
    <property type="match status" value="1"/>
</dbReference>
<comment type="caution">
    <text evidence="9">The sequence shown here is derived from an EMBL/GenBank/DDBJ whole genome shotgun (WGS) entry which is preliminary data.</text>
</comment>
<evidence type="ECO:0000256" key="5">
    <source>
        <dbReference type="ARBA" id="ARBA00022741"/>
    </source>
</evidence>
<proteinExistence type="predicted"/>
<dbReference type="GO" id="GO:0046872">
    <property type="term" value="F:metal ion binding"/>
    <property type="evidence" value="ECO:0007669"/>
    <property type="project" value="UniProtKB-KW"/>
</dbReference>
<keyword evidence="6" id="KW-0067">ATP-binding</keyword>
<evidence type="ECO:0000259" key="8">
    <source>
        <dbReference type="Pfam" id="PF18765"/>
    </source>
</evidence>